<dbReference type="AlphaFoldDB" id="A0A8S9MBF0"/>
<reference evidence="2" key="1">
    <citation type="submission" date="2019-12" db="EMBL/GenBank/DDBJ databases">
        <title>Genome sequencing and annotation of Brassica cretica.</title>
        <authorList>
            <person name="Studholme D.J."/>
            <person name="Sarris P.F."/>
        </authorList>
    </citation>
    <scope>NUCLEOTIDE SEQUENCE</scope>
    <source>
        <strain evidence="2">PFS-102/07</strain>
        <tissue evidence="2">Leaf</tissue>
    </source>
</reference>
<feature type="domain" description="F-box" evidence="1">
    <location>
        <begin position="17"/>
        <end position="62"/>
    </location>
</feature>
<evidence type="ECO:0000259" key="1">
    <source>
        <dbReference type="PROSITE" id="PS50181"/>
    </source>
</evidence>
<comment type="caution">
    <text evidence="2">The sequence shown here is derived from an EMBL/GenBank/DDBJ whole genome shotgun (WGS) entry which is preliminary data.</text>
</comment>
<proteinExistence type="predicted"/>
<dbReference type="EMBL" id="QGKY02000089">
    <property type="protein sequence ID" value="KAF2615867.1"/>
    <property type="molecule type" value="Genomic_DNA"/>
</dbReference>
<organism evidence="2">
    <name type="scientific">Brassica cretica</name>
    <name type="common">Mustard</name>
    <dbReference type="NCBI Taxonomy" id="69181"/>
    <lineage>
        <taxon>Eukaryota</taxon>
        <taxon>Viridiplantae</taxon>
        <taxon>Streptophyta</taxon>
        <taxon>Embryophyta</taxon>
        <taxon>Tracheophyta</taxon>
        <taxon>Spermatophyta</taxon>
        <taxon>Magnoliopsida</taxon>
        <taxon>eudicotyledons</taxon>
        <taxon>Gunneridae</taxon>
        <taxon>Pentapetalae</taxon>
        <taxon>rosids</taxon>
        <taxon>malvids</taxon>
        <taxon>Brassicales</taxon>
        <taxon>Brassicaceae</taxon>
        <taxon>Brassiceae</taxon>
        <taxon>Brassica</taxon>
    </lineage>
</organism>
<sequence length="62" mass="7258">MIRLAIVKAMDNRIQKKDLICELPDELLLKILASLPSKDVVTTSVLSKWWQSLWKEMKTFQI</sequence>
<dbReference type="PANTHER" id="PTHR32212:SF349">
    <property type="entry name" value="F-BOX DOMAIN-CONTAINING PROTEIN"/>
    <property type="match status" value="1"/>
</dbReference>
<dbReference type="PANTHER" id="PTHR32212">
    <property type="entry name" value="CYCLIN-LIKE F-BOX"/>
    <property type="match status" value="1"/>
</dbReference>
<dbReference type="SUPFAM" id="SSF81383">
    <property type="entry name" value="F-box domain"/>
    <property type="match status" value="1"/>
</dbReference>
<dbReference type="Pfam" id="PF00646">
    <property type="entry name" value="F-box"/>
    <property type="match status" value="1"/>
</dbReference>
<protein>
    <recommendedName>
        <fullName evidence="1">F-box domain-containing protein</fullName>
    </recommendedName>
</protein>
<dbReference type="PROSITE" id="PS50181">
    <property type="entry name" value="FBOX"/>
    <property type="match status" value="1"/>
</dbReference>
<dbReference type="Gene3D" id="1.20.1280.50">
    <property type="match status" value="1"/>
</dbReference>
<name>A0A8S9MBF0_BRACR</name>
<dbReference type="InterPro" id="IPR036047">
    <property type="entry name" value="F-box-like_dom_sf"/>
</dbReference>
<dbReference type="InterPro" id="IPR001810">
    <property type="entry name" value="F-box_dom"/>
</dbReference>
<accession>A0A8S9MBF0</accession>
<gene>
    <name evidence="2" type="ORF">F2Q70_00013736</name>
</gene>
<evidence type="ECO:0000313" key="2">
    <source>
        <dbReference type="EMBL" id="KAF2615867.1"/>
    </source>
</evidence>